<dbReference type="InterPro" id="IPR036291">
    <property type="entry name" value="NAD(P)-bd_dom_sf"/>
</dbReference>
<organism evidence="8 9">
    <name type="scientific">Serratia quinivorans</name>
    <dbReference type="NCBI Taxonomy" id="137545"/>
    <lineage>
        <taxon>Bacteria</taxon>
        <taxon>Pseudomonadati</taxon>
        <taxon>Pseudomonadota</taxon>
        <taxon>Gammaproteobacteria</taxon>
        <taxon>Enterobacterales</taxon>
        <taxon>Yersiniaceae</taxon>
        <taxon>Serratia</taxon>
    </lineage>
</organism>
<evidence type="ECO:0000256" key="5">
    <source>
        <dbReference type="ARBA" id="ARBA00023027"/>
    </source>
</evidence>
<protein>
    <submittedName>
        <fullName evidence="8">Aryl-alcohol dehydrogenase</fullName>
        <ecNumber evidence="8">1.1.1.90</ecNumber>
    </submittedName>
</protein>
<dbReference type="InterPro" id="IPR013154">
    <property type="entry name" value="ADH-like_N"/>
</dbReference>
<evidence type="ECO:0000256" key="4">
    <source>
        <dbReference type="ARBA" id="ARBA00023002"/>
    </source>
</evidence>
<evidence type="ECO:0000256" key="6">
    <source>
        <dbReference type="RuleBase" id="RU361277"/>
    </source>
</evidence>
<dbReference type="PROSITE" id="PS00059">
    <property type="entry name" value="ADH_ZINC"/>
    <property type="match status" value="1"/>
</dbReference>
<dbReference type="GO" id="GO:0008270">
    <property type="term" value="F:zinc ion binding"/>
    <property type="evidence" value="ECO:0007669"/>
    <property type="project" value="InterPro"/>
</dbReference>
<keyword evidence="3 6" id="KW-0862">Zinc</keyword>
<comment type="similarity">
    <text evidence="6">Belongs to the zinc-containing alcohol dehydrogenase family.</text>
</comment>
<dbReference type="GO" id="GO:0051903">
    <property type="term" value="F:S-(hydroxymethyl)glutathione dehydrogenase [NAD(P)+] activity"/>
    <property type="evidence" value="ECO:0007669"/>
    <property type="project" value="TreeGrafter"/>
</dbReference>
<dbReference type="CDD" id="cd08278">
    <property type="entry name" value="benzyl_alcohol_DH"/>
    <property type="match status" value="1"/>
</dbReference>
<evidence type="ECO:0000256" key="3">
    <source>
        <dbReference type="ARBA" id="ARBA00022833"/>
    </source>
</evidence>
<dbReference type="Pfam" id="PF00107">
    <property type="entry name" value="ADH_zinc_N"/>
    <property type="match status" value="1"/>
</dbReference>
<dbReference type="InterPro" id="IPR013149">
    <property type="entry name" value="ADH-like_C"/>
</dbReference>
<evidence type="ECO:0000259" key="7">
    <source>
        <dbReference type="SMART" id="SM00829"/>
    </source>
</evidence>
<evidence type="ECO:0000313" key="8">
    <source>
        <dbReference type="EMBL" id="SUI42905.1"/>
    </source>
</evidence>
<sequence>MEITAAVSEKATEGFSLKQLQLGEPRADEVLVKLVATGLCHTDIAAHKGVISMPAPVVLGHEGAGVVVRVGAGVSKVAPGDHVVLSLASCGVCDKCSIGMPTYCRQHVPLNWLAQRTDGSVSLHDENGDVHSHFFGQSSFAQYAVVNVSSIVPVDKAIPLEYLGPLACGLMTGAGAVMNTLRPHAGSTLVVFGLGAVGLAAVMAARVVGCGHIVAVDIKENRLALAKELGATEVINPKTANVDEVLNQLTEGRGADYSVEAAGNAGVMADAVRVLAENGKCVLTGVVPEGESLPLDIMHFIRGRTVQGSIMGDAAPAMFIPMLAQLFQQGRFPIDRLIRFYAMNEINQAMADSQSGETIKAVIRM</sequence>
<proteinExistence type="inferred from homology"/>
<reference evidence="8 9" key="1">
    <citation type="submission" date="2018-06" db="EMBL/GenBank/DDBJ databases">
        <authorList>
            <consortium name="Pathogen Informatics"/>
            <person name="Doyle S."/>
        </authorList>
    </citation>
    <scope>NUCLEOTIDE SEQUENCE [LARGE SCALE GENOMIC DNA]</scope>
    <source>
        <strain evidence="8 9">NCTC11544</strain>
    </source>
</reference>
<dbReference type="Gene3D" id="3.90.180.10">
    <property type="entry name" value="Medium-chain alcohol dehydrogenases, catalytic domain"/>
    <property type="match status" value="1"/>
</dbReference>
<dbReference type="AlphaFoldDB" id="A0A379YCQ0"/>
<keyword evidence="5" id="KW-0520">NAD</keyword>
<accession>A0A379YCQ0</accession>
<dbReference type="GO" id="GO:0046294">
    <property type="term" value="P:formaldehyde catabolic process"/>
    <property type="evidence" value="ECO:0007669"/>
    <property type="project" value="TreeGrafter"/>
</dbReference>
<evidence type="ECO:0000256" key="1">
    <source>
        <dbReference type="ARBA" id="ARBA00001947"/>
    </source>
</evidence>
<dbReference type="SUPFAM" id="SSF51735">
    <property type="entry name" value="NAD(P)-binding Rossmann-fold domains"/>
    <property type="match status" value="1"/>
</dbReference>
<name>A0A379YCQ0_9GAMM</name>
<evidence type="ECO:0000256" key="2">
    <source>
        <dbReference type="ARBA" id="ARBA00022723"/>
    </source>
</evidence>
<dbReference type="InterPro" id="IPR011032">
    <property type="entry name" value="GroES-like_sf"/>
</dbReference>
<dbReference type="GO" id="GO:0018456">
    <property type="term" value="F:aryl-alcohol dehydrogenase (NAD+) activity"/>
    <property type="evidence" value="ECO:0007669"/>
    <property type="project" value="UniProtKB-EC"/>
</dbReference>
<dbReference type="EC" id="1.1.1.90" evidence="8"/>
<dbReference type="PANTHER" id="PTHR43880:SF12">
    <property type="entry name" value="ALCOHOL DEHYDROGENASE CLASS-3"/>
    <property type="match status" value="1"/>
</dbReference>
<dbReference type="FunFam" id="3.40.50.720:FF:000003">
    <property type="entry name" value="S-(hydroxymethyl)glutathione dehydrogenase"/>
    <property type="match status" value="1"/>
</dbReference>
<keyword evidence="4 8" id="KW-0560">Oxidoreductase</keyword>
<dbReference type="InterPro" id="IPR020843">
    <property type="entry name" value="ER"/>
</dbReference>
<comment type="cofactor">
    <cofactor evidence="1 6">
        <name>Zn(2+)</name>
        <dbReference type="ChEBI" id="CHEBI:29105"/>
    </cofactor>
</comment>
<dbReference type="Pfam" id="PF08240">
    <property type="entry name" value="ADH_N"/>
    <property type="match status" value="1"/>
</dbReference>
<dbReference type="EMBL" id="UGYN01000002">
    <property type="protein sequence ID" value="SUI42905.1"/>
    <property type="molecule type" value="Genomic_DNA"/>
</dbReference>
<dbReference type="Gene3D" id="3.40.50.720">
    <property type="entry name" value="NAD(P)-binding Rossmann-like Domain"/>
    <property type="match status" value="1"/>
</dbReference>
<gene>
    <name evidence="8" type="primary">xylB_1</name>
    <name evidence="8" type="ORF">NCTC11544_00034</name>
</gene>
<evidence type="ECO:0000313" key="9">
    <source>
        <dbReference type="Proteomes" id="UP000255529"/>
    </source>
</evidence>
<keyword evidence="2 6" id="KW-0479">Metal-binding</keyword>
<dbReference type="RefSeq" id="WP_115182612.1">
    <property type="nucleotide sequence ID" value="NZ_CAMIRW010000001.1"/>
</dbReference>
<dbReference type="GO" id="GO:0005829">
    <property type="term" value="C:cytosol"/>
    <property type="evidence" value="ECO:0007669"/>
    <property type="project" value="TreeGrafter"/>
</dbReference>
<dbReference type="PANTHER" id="PTHR43880">
    <property type="entry name" value="ALCOHOL DEHYDROGENASE"/>
    <property type="match status" value="1"/>
</dbReference>
<dbReference type="SUPFAM" id="SSF50129">
    <property type="entry name" value="GroES-like"/>
    <property type="match status" value="1"/>
</dbReference>
<dbReference type="Proteomes" id="UP000255529">
    <property type="component" value="Unassembled WGS sequence"/>
</dbReference>
<dbReference type="SMART" id="SM00829">
    <property type="entry name" value="PKS_ER"/>
    <property type="match status" value="1"/>
</dbReference>
<dbReference type="InterPro" id="IPR002328">
    <property type="entry name" value="ADH_Zn_CS"/>
</dbReference>
<feature type="domain" description="Enoyl reductase (ER)" evidence="7">
    <location>
        <begin position="10"/>
        <end position="363"/>
    </location>
</feature>